<dbReference type="RefSeq" id="WP_066290992.1">
    <property type="nucleotide sequence ID" value="NZ_CP016761.1"/>
</dbReference>
<dbReference type="SFLD" id="SFLDS00003">
    <property type="entry name" value="Haloacid_Dehalogenase"/>
    <property type="match status" value="1"/>
</dbReference>
<name>A0A1B1Z6D0_9BACL</name>
<keyword evidence="2" id="KW-1185">Reference proteome</keyword>
<dbReference type="InterPro" id="IPR023214">
    <property type="entry name" value="HAD_sf"/>
</dbReference>
<dbReference type="InterPro" id="IPR023198">
    <property type="entry name" value="PGP-like_dom2"/>
</dbReference>
<dbReference type="NCBIfam" id="TIGR01509">
    <property type="entry name" value="HAD-SF-IA-v3"/>
    <property type="match status" value="1"/>
</dbReference>
<gene>
    <name evidence="1" type="ORF">ABE41_013015</name>
</gene>
<reference evidence="1 2" key="1">
    <citation type="submission" date="2016-08" db="EMBL/GenBank/DDBJ databases">
        <title>Complete genome sequence of Fictibacillus arsenicus G25-54, a strain with toxicity to nematodes and a potential arsenic-resistance activity.</title>
        <authorList>
            <person name="Zheng Z."/>
        </authorList>
    </citation>
    <scope>NUCLEOTIDE SEQUENCE [LARGE SCALE GENOMIC DNA]</scope>
    <source>
        <strain evidence="1 2">G25-54</strain>
    </source>
</reference>
<dbReference type="InterPro" id="IPR051806">
    <property type="entry name" value="HAD-like_SPP"/>
</dbReference>
<organism evidence="1 2">
    <name type="scientific">Fictibacillus arsenicus</name>
    <dbReference type="NCBI Taxonomy" id="255247"/>
    <lineage>
        <taxon>Bacteria</taxon>
        <taxon>Bacillati</taxon>
        <taxon>Bacillota</taxon>
        <taxon>Bacilli</taxon>
        <taxon>Bacillales</taxon>
        <taxon>Fictibacillaceae</taxon>
        <taxon>Fictibacillus</taxon>
    </lineage>
</organism>
<sequence length="216" mass="24645">MSIKAVCFDMDGVVVHTMPQHVEAWRFAFKEKGYDHNELEFYLREGMPGRKTIMDIFKSSQLPVTEEDIEDIYVIKRNYFKENAKYTFIKETLSLLEYLYKKEIPISLVTGSRREFVDEVLEKLPVEFNSVITGDDVKEGKPSPEPYLKAMTKLSFDPSEWLVIENAPLGIDSAKQAGAFCLAVETTLEEKYLTKADVIVSPSRLELTVKGLLSAD</sequence>
<dbReference type="InterPro" id="IPR006439">
    <property type="entry name" value="HAD-SF_hydro_IA"/>
</dbReference>
<evidence type="ECO:0000313" key="2">
    <source>
        <dbReference type="Proteomes" id="UP000077412"/>
    </source>
</evidence>
<dbReference type="Gene3D" id="1.10.150.240">
    <property type="entry name" value="Putative phosphatase, domain 2"/>
    <property type="match status" value="1"/>
</dbReference>
<dbReference type="SFLD" id="SFLDG01135">
    <property type="entry name" value="C1.5.6:_HAD__Beta-PGM__Phospha"/>
    <property type="match status" value="1"/>
</dbReference>
<dbReference type="PANTHER" id="PTHR43481">
    <property type="entry name" value="FRUCTOSE-1-PHOSPHATE PHOSPHATASE"/>
    <property type="match status" value="1"/>
</dbReference>
<dbReference type="SUPFAM" id="SSF56784">
    <property type="entry name" value="HAD-like"/>
    <property type="match status" value="1"/>
</dbReference>
<dbReference type="PANTHER" id="PTHR43481:SF4">
    <property type="entry name" value="GLYCEROL-1-PHOSPHATE PHOSPHOHYDROLASE 1-RELATED"/>
    <property type="match status" value="1"/>
</dbReference>
<dbReference type="Gene3D" id="3.40.50.1000">
    <property type="entry name" value="HAD superfamily/HAD-like"/>
    <property type="match status" value="1"/>
</dbReference>
<dbReference type="InterPro" id="IPR036412">
    <property type="entry name" value="HAD-like_sf"/>
</dbReference>
<dbReference type="Proteomes" id="UP000077412">
    <property type="component" value="Chromosome"/>
</dbReference>
<dbReference type="GO" id="GO:0050308">
    <property type="term" value="F:sugar-phosphatase activity"/>
    <property type="evidence" value="ECO:0007669"/>
    <property type="project" value="TreeGrafter"/>
</dbReference>
<dbReference type="InterPro" id="IPR041492">
    <property type="entry name" value="HAD_2"/>
</dbReference>
<dbReference type="EMBL" id="CP016761">
    <property type="protein sequence ID" value="ANX12926.1"/>
    <property type="molecule type" value="Genomic_DNA"/>
</dbReference>
<evidence type="ECO:0008006" key="3">
    <source>
        <dbReference type="Google" id="ProtNLM"/>
    </source>
</evidence>
<dbReference type="PRINTS" id="PR00413">
    <property type="entry name" value="HADHALOGNASE"/>
</dbReference>
<dbReference type="AlphaFoldDB" id="A0A1B1Z6D0"/>
<accession>A0A1B1Z6D0</accession>
<protein>
    <recommendedName>
        <fullName evidence="3">HAD family hydrolase</fullName>
    </recommendedName>
</protein>
<dbReference type="SFLD" id="SFLDG01129">
    <property type="entry name" value="C1.5:_HAD__Beta-PGM__Phosphata"/>
    <property type="match status" value="1"/>
</dbReference>
<dbReference type="STRING" id="255247.ABE41_013015"/>
<dbReference type="Pfam" id="PF13419">
    <property type="entry name" value="HAD_2"/>
    <property type="match status" value="1"/>
</dbReference>
<proteinExistence type="predicted"/>
<evidence type="ECO:0000313" key="1">
    <source>
        <dbReference type="EMBL" id="ANX12926.1"/>
    </source>
</evidence>
<dbReference type="KEGG" id="far:ABE41_013015"/>
<dbReference type="CDD" id="cd07505">
    <property type="entry name" value="HAD_BPGM-like"/>
    <property type="match status" value="1"/>
</dbReference>